<feature type="compositionally biased region" description="Low complexity" evidence="1">
    <location>
        <begin position="987"/>
        <end position="1006"/>
    </location>
</feature>
<dbReference type="GO" id="GO:0034451">
    <property type="term" value="C:centriolar satellite"/>
    <property type="evidence" value="ECO:0007669"/>
    <property type="project" value="TreeGrafter"/>
</dbReference>
<feature type="region of interest" description="Disordered" evidence="1">
    <location>
        <begin position="373"/>
        <end position="488"/>
    </location>
</feature>
<evidence type="ECO:0000259" key="2">
    <source>
        <dbReference type="Pfam" id="PF15717"/>
    </source>
</evidence>
<feature type="compositionally biased region" description="Basic and acidic residues" evidence="1">
    <location>
        <begin position="1106"/>
        <end position="1121"/>
    </location>
</feature>
<evidence type="ECO:0000313" key="3">
    <source>
        <dbReference type="Proteomes" id="UP000887566"/>
    </source>
</evidence>
<name>A0A914VVI9_9BILA</name>
<feature type="region of interest" description="Disordered" evidence="1">
    <location>
        <begin position="241"/>
        <end position="283"/>
    </location>
</feature>
<feature type="compositionally biased region" description="Acidic residues" evidence="1">
    <location>
        <begin position="470"/>
        <end position="487"/>
    </location>
</feature>
<feature type="compositionally biased region" description="Basic and acidic residues" evidence="1">
    <location>
        <begin position="1196"/>
        <end position="1205"/>
    </location>
</feature>
<dbReference type="Proteomes" id="UP000887566">
    <property type="component" value="Unplaced"/>
</dbReference>
<sequence length="1532" mass="168277">MCRVLERFCQANEATVFPLSAPQLRACVGVRNSSPSPRDGQQHRSTSFVVVVVVVVRRCRRSSPQQALLALIAGATATKVESASSRRRTGERLLMDADVPPEPPAGESKEAMTVAESDADAAAKAATAATAKPAKAAPTVDCDPLTMLGDGDNLPAKQQHVLDRLTDIRAYKRRILDALDQMKRKADGEEIDKTVLAELIQSYDDFKQQEEQYLELLKQIISIRQNAADDVASEVLQVTETVAPPPTSDDLLPTPPALTSLDDQLDNSDFTSDETDDARSLESDQERQIAALSQQRELLTQMVRQQEQLRALQGRQTASKLRQDSEADSAAQEVARARELVAKEMRAVVAKKEELAELRRRVAVLGGGLPPEAIQAESIDTTDGESQLASGDSDNPQPIENVESASSNDERTDAESGEEATRRLIESKLQSLNSKKRRMDEIMGRLAAFSKSPARAEHTAPEHPTAAAEPVEEEEQEEQVAENSEQEYEQRVAAAHSRLAEISSVKERLFEIQRLTQQAVEMSDRGEPIPPGLHEQLNALTEEQLAGMPLADEDEEGEDGAIDSLADGVAGLSSSVRSAYEDKVREQQRVLYSLQEEKSRLASIKNELSRLRRGSAGADADRTSDDETGGEQSDVAWNNRRYADRSPSGDRGGSRSARAAPPAIREPSSSPGPAVVQTSRLVDEPTARNPRLASFRRNNELHSGECRSAISGDTLEPPQSGRLSRRSSVVSDVQVSQLDHHFEQIKLILSDINAVQSGSPSGCASVVGPPPLIDANSWMQQQQQHMMITASLLACQQQLQMQQNEMRQLQQIILQLTSGQQLPAGAVATSPRPLTPQQIHSPTQLPGGMLPPHLTQPHHFDGRPLSSASLYNLLSPNPLYYAPYGLNQIQPAMLNQSWPAHAPPPAPFQSTTAGPRRMSAMTDDSMAGQPTLDYAHFYGRPAPSNVDQETTVPPLDLNTSHDSQTAAARYVDDVQQAPIADKQTNLAAARVRSSRNSEASVASSRRSTNHSSKNEDFDQLRENIYSEVAMLISQNEQQPQFLIELFRELQLLSSDYLRDRALDAVRDLLTRFLMAPTTDTETDENHSETNGQRNRVTQHTKHRSGKAVERATSEDEVDHHTTSRRSHHHADALSERESEGNSEWSSTNNDHRGAAANRRQGSKKRFENFEGINTVKDEILNNARGGRERAKLRKQRTLERIRNRTESISSEHSSPGEAQEADTESLEATPLEKQVEQIIDDLLPFVKENSQATCTPQLLQYMRKLVLTVAESKCFPSGGVTDFFQHQLSSILEDTLAKYSKQPLGSCSEELLTDVSEVVFNELAFFRLMQNIESVDTKQVKNKARRESLISDAENDLKVIETQLKRNGPRKDTNKAVAAASSSLAVPGADDNRSEVSDEVLSVRTAISVSKEAAKVSQERPDEEDENRKLSTPRLPVVTTTSASDRDSLHEIDEEIQAVIDPQTDPEPVEVTFDLSFDPKTEVAATLSLGGASKVDNVGQNDQNDSASVTDPADPNQVTVLVNGSTSPDSHH</sequence>
<evidence type="ECO:0000313" key="4">
    <source>
        <dbReference type="WBParaSite" id="PSAMB.scaffold246size61639.g4145.t1"/>
    </source>
</evidence>
<dbReference type="GO" id="GO:0034454">
    <property type="term" value="P:microtubule anchoring at centrosome"/>
    <property type="evidence" value="ECO:0007669"/>
    <property type="project" value="InterPro"/>
</dbReference>
<feature type="compositionally biased region" description="Polar residues" evidence="1">
    <location>
        <begin position="1516"/>
        <end position="1532"/>
    </location>
</feature>
<protein>
    <submittedName>
        <fullName evidence="4">Pericentriolar material 1 protein C-terminal domain-containing protein</fullName>
    </submittedName>
</protein>
<dbReference type="GO" id="GO:1905515">
    <property type="term" value="P:non-motile cilium assembly"/>
    <property type="evidence" value="ECO:0007669"/>
    <property type="project" value="TreeGrafter"/>
</dbReference>
<feature type="compositionally biased region" description="Basic and acidic residues" evidence="1">
    <location>
        <begin position="408"/>
        <end position="426"/>
    </location>
</feature>
<feature type="region of interest" description="Disordered" evidence="1">
    <location>
        <begin position="81"/>
        <end position="108"/>
    </location>
</feature>
<feature type="compositionally biased region" description="Low complexity" evidence="1">
    <location>
        <begin position="654"/>
        <end position="671"/>
    </location>
</feature>
<proteinExistence type="predicted"/>
<feature type="compositionally biased region" description="Basic residues" evidence="1">
    <location>
        <begin position="1096"/>
        <end position="1105"/>
    </location>
</feature>
<feature type="compositionally biased region" description="Low complexity" evidence="1">
    <location>
        <begin position="248"/>
        <end position="262"/>
    </location>
</feature>
<feature type="region of interest" description="Disordered" evidence="1">
    <location>
        <begin position="1186"/>
        <end position="1229"/>
    </location>
</feature>
<dbReference type="PANTHER" id="PTHR14164:SF12">
    <property type="entry name" value="PERICENTRIOLAR MATERIAL 1 PROTEIN"/>
    <property type="match status" value="1"/>
</dbReference>
<feature type="region of interest" description="Disordered" evidence="1">
    <location>
        <begin position="1079"/>
        <end position="1167"/>
    </location>
</feature>
<evidence type="ECO:0000256" key="1">
    <source>
        <dbReference type="SAM" id="MobiDB-lite"/>
    </source>
</evidence>
<dbReference type="InterPro" id="IPR024138">
    <property type="entry name" value="Pericentriolar_Pcm1"/>
</dbReference>
<dbReference type="InterPro" id="IPR031446">
    <property type="entry name" value="PCM1_C"/>
</dbReference>
<feature type="domain" description="Pericentriolar material 1 protein C-terminal" evidence="2">
    <location>
        <begin position="1017"/>
        <end position="1486"/>
    </location>
</feature>
<feature type="region of interest" description="Disordered" evidence="1">
    <location>
        <begin position="603"/>
        <end position="727"/>
    </location>
</feature>
<dbReference type="Pfam" id="PF15717">
    <property type="entry name" value="PCM1_C"/>
    <property type="match status" value="1"/>
</dbReference>
<dbReference type="WBParaSite" id="PSAMB.scaffold246size61639.g4145.t1">
    <property type="protein sequence ID" value="PSAMB.scaffold246size61639.g4145.t1"/>
    <property type="gene ID" value="PSAMB.scaffold246size61639.g4145"/>
</dbReference>
<reference evidence="4" key="1">
    <citation type="submission" date="2022-11" db="UniProtKB">
        <authorList>
            <consortium name="WormBaseParasite"/>
        </authorList>
    </citation>
    <scope>IDENTIFICATION</scope>
</reference>
<feature type="region of interest" description="Disordered" evidence="1">
    <location>
        <begin position="984"/>
        <end position="1018"/>
    </location>
</feature>
<keyword evidence="3" id="KW-1185">Reference proteome</keyword>
<accession>A0A914VVI9</accession>
<feature type="compositionally biased region" description="Acidic residues" evidence="1">
    <location>
        <begin position="263"/>
        <end position="276"/>
    </location>
</feature>
<dbReference type="GO" id="GO:0071539">
    <property type="term" value="P:protein localization to centrosome"/>
    <property type="evidence" value="ECO:0007669"/>
    <property type="project" value="InterPro"/>
</dbReference>
<feature type="compositionally biased region" description="Polar residues" evidence="1">
    <location>
        <begin position="378"/>
        <end position="407"/>
    </location>
</feature>
<organism evidence="3 4">
    <name type="scientific">Plectus sambesii</name>
    <dbReference type="NCBI Taxonomy" id="2011161"/>
    <lineage>
        <taxon>Eukaryota</taxon>
        <taxon>Metazoa</taxon>
        <taxon>Ecdysozoa</taxon>
        <taxon>Nematoda</taxon>
        <taxon>Chromadorea</taxon>
        <taxon>Plectida</taxon>
        <taxon>Plectina</taxon>
        <taxon>Plectoidea</taxon>
        <taxon>Plectidae</taxon>
        <taxon>Plectus</taxon>
    </lineage>
</organism>
<dbReference type="PANTHER" id="PTHR14164">
    <property type="entry name" value="PERICENTRIOLAR MATERIAL 1-RELATED"/>
    <property type="match status" value="1"/>
</dbReference>
<feature type="region of interest" description="Disordered" evidence="1">
    <location>
        <begin position="902"/>
        <end position="922"/>
    </location>
</feature>
<feature type="compositionally biased region" description="Basic and acidic residues" evidence="1">
    <location>
        <begin position="1129"/>
        <end position="1139"/>
    </location>
</feature>
<dbReference type="GO" id="GO:0036064">
    <property type="term" value="C:ciliary basal body"/>
    <property type="evidence" value="ECO:0007669"/>
    <property type="project" value="TreeGrafter"/>
</dbReference>
<feature type="region of interest" description="Disordered" evidence="1">
    <location>
        <begin position="1488"/>
        <end position="1532"/>
    </location>
</feature>
<feature type="compositionally biased region" description="Polar residues" evidence="1">
    <location>
        <begin position="1498"/>
        <end position="1509"/>
    </location>
</feature>
<feature type="region of interest" description="Disordered" evidence="1">
    <location>
        <begin position="1412"/>
        <end position="1446"/>
    </location>
</feature>